<dbReference type="HOGENOM" id="CLU_147114_1_0_1"/>
<dbReference type="KEGG" id="lgi:LOTGIDRAFT_232124"/>
<evidence type="ECO:0000256" key="1">
    <source>
        <dbReference type="ARBA" id="ARBA00004305"/>
    </source>
</evidence>
<dbReference type="InterPro" id="IPR045298">
    <property type="entry name" value="Complex1_LYR_LYRM7"/>
</dbReference>
<dbReference type="GO" id="GO:0034551">
    <property type="term" value="P:mitochondrial respiratory chain complex III assembly"/>
    <property type="evidence" value="ECO:0007669"/>
    <property type="project" value="InterPro"/>
</dbReference>
<sequence>MSTRSKVLKVFKDLHRTRKKVFHGDSFALTAARDKINTEFKTNKDVADSAKIEELLTVGRDCEILLRKTVIQAVKKPNKDTYEVNITKETSLLKNTMFDPNAKIPPPRRRTKKSTDDAT</sequence>
<feature type="region of interest" description="Disordered" evidence="9">
    <location>
        <begin position="97"/>
        <end position="119"/>
    </location>
</feature>
<evidence type="ECO:0000256" key="6">
    <source>
        <dbReference type="ARBA" id="ARBA00025809"/>
    </source>
</evidence>
<dbReference type="GO" id="GO:0044183">
    <property type="term" value="F:protein folding chaperone"/>
    <property type="evidence" value="ECO:0007669"/>
    <property type="project" value="TreeGrafter"/>
</dbReference>
<dbReference type="PANTHER" id="PTHR46749:SF1">
    <property type="entry name" value="COMPLEX III ASSEMBLY FACTOR LYRM7"/>
    <property type="match status" value="1"/>
</dbReference>
<dbReference type="STRING" id="225164.V4C0K4"/>
<evidence type="ECO:0000313" key="11">
    <source>
        <dbReference type="EMBL" id="ESO94974.1"/>
    </source>
</evidence>
<comment type="subcellular location">
    <subcellularLocation>
        <location evidence="1">Mitochondrion matrix</location>
    </subcellularLocation>
</comment>
<evidence type="ECO:0000256" key="5">
    <source>
        <dbReference type="ARBA" id="ARBA00025430"/>
    </source>
</evidence>
<evidence type="ECO:0000256" key="9">
    <source>
        <dbReference type="SAM" id="MobiDB-lite"/>
    </source>
</evidence>
<feature type="domain" description="Complex 1 LYR protein" evidence="10">
    <location>
        <begin position="6"/>
        <end position="60"/>
    </location>
</feature>
<evidence type="ECO:0000256" key="7">
    <source>
        <dbReference type="ARBA" id="ARBA00026165"/>
    </source>
</evidence>
<dbReference type="CTD" id="20248815"/>
<name>V4C0K4_LOTGI</name>
<dbReference type="InterPro" id="IPR050435">
    <property type="entry name" value="MZM1/LYRM7"/>
</dbReference>
<dbReference type="GO" id="GO:0005759">
    <property type="term" value="C:mitochondrial matrix"/>
    <property type="evidence" value="ECO:0007669"/>
    <property type="project" value="UniProtKB-SubCell"/>
</dbReference>
<dbReference type="RefSeq" id="XP_009054179.1">
    <property type="nucleotide sequence ID" value="XM_009055931.1"/>
</dbReference>
<evidence type="ECO:0000256" key="4">
    <source>
        <dbReference type="ARBA" id="ARBA00023186"/>
    </source>
</evidence>
<proteinExistence type="inferred from homology"/>
<comment type="similarity">
    <text evidence="2">Belongs to the complex I LYR family.</text>
</comment>
<evidence type="ECO:0000256" key="3">
    <source>
        <dbReference type="ARBA" id="ARBA00023128"/>
    </source>
</evidence>
<comment type="subunit">
    <text evidence="6">Interacts with UQCRFS1.</text>
</comment>
<dbReference type="AlphaFoldDB" id="V4C0K4"/>
<evidence type="ECO:0000256" key="2">
    <source>
        <dbReference type="ARBA" id="ARBA00009508"/>
    </source>
</evidence>
<comment type="function">
    <text evidence="5">Assembly factor required for Rieske Fe-S protein UQCRFS1 incorporation into the cytochrome b-c1 (CIII) complex. Functions as a chaperone, binding to this subunit within the mitochondrial matrix and stabilizing it prior to its translocation and insertion into the late CIII dimeric intermediate within the mitochondrial inner membrane.</text>
</comment>
<organism evidence="11 12">
    <name type="scientific">Lottia gigantea</name>
    <name type="common">Giant owl limpet</name>
    <dbReference type="NCBI Taxonomy" id="225164"/>
    <lineage>
        <taxon>Eukaryota</taxon>
        <taxon>Metazoa</taxon>
        <taxon>Spiralia</taxon>
        <taxon>Lophotrochozoa</taxon>
        <taxon>Mollusca</taxon>
        <taxon>Gastropoda</taxon>
        <taxon>Patellogastropoda</taxon>
        <taxon>Lottioidea</taxon>
        <taxon>Lottiidae</taxon>
        <taxon>Lottia</taxon>
    </lineage>
</organism>
<evidence type="ECO:0000259" key="10">
    <source>
        <dbReference type="Pfam" id="PF05347"/>
    </source>
</evidence>
<dbReference type="Pfam" id="PF05347">
    <property type="entry name" value="Complex1_LYR"/>
    <property type="match status" value="1"/>
</dbReference>
<dbReference type="OMA" id="TRQYVFH"/>
<dbReference type="Proteomes" id="UP000030746">
    <property type="component" value="Unassembled WGS sequence"/>
</dbReference>
<accession>V4C0K4</accession>
<gene>
    <name evidence="11" type="ORF">LOTGIDRAFT_232124</name>
</gene>
<dbReference type="GeneID" id="20248815"/>
<keyword evidence="3" id="KW-0496">Mitochondrion</keyword>
<dbReference type="PANTHER" id="PTHR46749">
    <property type="entry name" value="COMPLEX III ASSEMBLY FACTOR LYRM7"/>
    <property type="match status" value="1"/>
</dbReference>
<keyword evidence="12" id="KW-1185">Reference proteome</keyword>
<dbReference type="InterPro" id="IPR008011">
    <property type="entry name" value="Complex1_LYR_dom"/>
</dbReference>
<evidence type="ECO:0000313" key="12">
    <source>
        <dbReference type="Proteomes" id="UP000030746"/>
    </source>
</evidence>
<dbReference type="EMBL" id="KB201701">
    <property type="protein sequence ID" value="ESO94974.1"/>
    <property type="molecule type" value="Genomic_DNA"/>
</dbReference>
<protein>
    <recommendedName>
        <fullName evidence="7">Complex III assembly factor LYRM7</fullName>
    </recommendedName>
    <alternativeName>
        <fullName evidence="8">LYR motif-containing protein 7</fullName>
    </alternativeName>
</protein>
<reference evidence="11 12" key="1">
    <citation type="journal article" date="2013" name="Nature">
        <title>Insights into bilaterian evolution from three spiralian genomes.</title>
        <authorList>
            <person name="Simakov O."/>
            <person name="Marletaz F."/>
            <person name="Cho S.J."/>
            <person name="Edsinger-Gonzales E."/>
            <person name="Havlak P."/>
            <person name="Hellsten U."/>
            <person name="Kuo D.H."/>
            <person name="Larsson T."/>
            <person name="Lv J."/>
            <person name="Arendt D."/>
            <person name="Savage R."/>
            <person name="Osoegawa K."/>
            <person name="de Jong P."/>
            <person name="Grimwood J."/>
            <person name="Chapman J.A."/>
            <person name="Shapiro H."/>
            <person name="Aerts A."/>
            <person name="Otillar R.P."/>
            <person name="Terry A.Y."/>
            <person name="Boore J.L."/>
            <person name="Grigoriev I.V."/>
            <person name="Lindberg D.R."/>
            <person name="Seaver E.C."/>
            <person name="Weisblat D.A."/>
            <person name="Putnam N.H."/>
            <person name="Rokhsar D.S."/>
        </authorList>
    </citation>
    <scope>NUCLEOTIDE SEQUENCE [LARGE SCALE GENOMIC DNA]</scope>
</reference>
<keyword evidence="4" id="KW-0143">Chaperone</keyword>
<dbReference type="OrthoDB" id="529194at2759"/>
<evidence type="ECO:0000256" key="8">
    <source>
        <dbReference type="ARBA" id="ARBA00031830"/>
    </source>
</evidence>
<dbReference type="CDD" id="cd20267">
    <property type="entry name" value="Complex1_LYR_LYRM7"/>
    <property type="match status" value="1"/>
</dbReference>